<name>A0A6I4I5V5_9SPHI</name>
<protein>
    <submittedName>
        <fullName evidence="1">Pentapeptide repeat-containing protein</fullName>
    </submittedName>
</protein>
<dbReference type="InterPro" id="IPR001646">
    <property type="entry name" value="5peptide_repeat"/>
</dbReference>
<dbReference type="AlphaFoldDB" id="A0A6I4I5V5"/>
<dbReference type="Gene3D" id="2.160.20.80">
    <property type="entry name" value="E3 ubiquitin-protein ligase SopA"/>
    <property type="match status" value="1"/>
</dbReference>
<dbReference type="RefSeq" id="WP_157526263.1">
    <property type="nucleotide sequence ID" value="NZ_CP066775.1"/>
</dbReference>
<dbReference type="EMBL" id="CP066775">
    <property type="protein sequence ID" value="QQL48556.1"/>
    <property type="molecule type" value="Genomic_DNA"/>
</dbReference>
<proteinExistence type="predicted"/>
<accession>A0A6I4I5V5</accession>
<sequence>MPTEDQTFNRLSADDLKQHGSEFEHCKFINCDFQGAYLSNLVFIDCEFQDCNIALCDFKNTGLQNVVFTHCKLSGVDFSKTRDFLFKVRFADCLLDNAIFYRKKNKNGKFINCSCTETDFTDADLTGTLFDNCNLHRAFFGNTILKDADFTTSYNFTIDPDANMLKKTKFSVHGLPGLLTKYDIVVK</sequence>
<dbReference type="KEGG" id="mgik:GO620_010190"/>
<keyword evidence="2" id="KW-1185">Reference proteome</keyword>
<organism evidence="1 2">
    <name type="scientific">Mucilaginibacter ginkgonis</name>
    <dbReference type="NCBI Taxonomy" id="2682091"/>
    <lineage>
        <taxon>Bacteria</taxon>
        <taxon>Pseudomonadati</taxon>
        <taxon>Bacteroidota</taxon>
        <taxon>Sphingobacteriia</taxon>
        <taxon>Sphingobacteriales</taxon>
        <taxon>Sphingobacteriaceae</taxon>
        <taxon>Mucilaginibacter</taxon>
    </lineage>
</organism>
<dbReference type="Pfam" id="PF00805">
    <property type="entry name" value="Pentapeptide"/>
    <property type="match status" value="1"/>
</dbReference>
<dbReference type="PANTHER" id="PTHR42999:SF1">
    <property type="entry name" value="PENTAPEPTIDE REPEAT-CONTAINING PROTEIN"/>
    <property type="match status" value="1"/>
</dbReference>
<dbReference type="PANTHER" id="PTHR42999">
    <property type="entry name" value="ANTIBIOTIC RESISTANCE PROTEIN MCBG"/>
    <property type="match status" value="1"/>
</dbReference>
<gene>
    <name evidence="1" type="ORF">GO620_010190</name>
</gene>
<evidence type="ECO:0000313" key="2">
    <source>
        <dbReference type="Proteomes" id="UP000429232"/>
    </source>
</evidence>
<reference evidence="1 2" key="1">
    <citation type="submission" date="2020-12" db="EMBL/GenBank/DDBJ databases">
        <title>HMF7856_wgs.fasta genome submission.</title>
        <authorList>
            <person name="Kang H."/>
            <person name="Kim H."/>
            <person name="Joh K."/>
        </authorList>
    </citation>
    <scope>NUCLEOTIDE SEQUENCE [LARGE SCALE GENOMIC DNA]</scope>
    <source>
        <strain evidence="1 2">HMF7856</strain>
    </source>
</reference>
<evidence type="ECO:0000313" key="1">
    <source>
        <dbReference type="EMBL" id="QQL48556.1"/>
    </source>
</evidence>
<dbReference type="SUPFAM" id="SSF141571">
    <property type="entry name" value="Pentapeptide repeat-like"/>
    <property type="match status" value="1"/>
</dbReference>
<dbReference type="Pfam" id="PF13599">
    <property type="entry name" value="Pentapeptide_4"/>
    <property type="match status" value="1"/>
</dbReference>
<dbReference type="Proteomes" id="UP000429232">
    <property type="component" value="Chromosome"/>
</dbReference>
<dbReference type="InterPro" id="IPR052949">
    <property type="entry name" value="PA_immunity-related"/>
</dbReference>